<protein>
    <submittedName>
        <fullName evidence="5">BMC domain-containing protein</fullName>
    </submittedName>
</protein>
<evidence type="ECO:0000313" key="5">
    <source>
        <dbReference type="EMBL" id="MCR6544902.1"/>
    </source>
</evidence>
<dbReference type="Proteomes" id="UP001524944">
    <property type="component" value="Unassembled WGS sequence"/>
</dbReference>
<dbReference type="PANTHER" id="PTHR33941:SF11">
    <property type="entry name" value="BACTERIAL MICROCOMPARTMENT SHELL PROTEIN PDUJ"/>
    <property type="match status" value="1"/>
</dbReference>
<dbReference type="CDD" id="cd07054">
    <property type="entry name" value="BMC_PduT_repeat2"/>
    <property type="match status" value="1"/>
</dbReference>
<dbReference type="InterPro" id="IPR011238">
    <property type="entry name" value="Micro_shell_prot_PduT"/>
</dbReference>
<evidence type="ECO:0000313" key="6">
    <source>
        <dbReference type="Proteomes" id="UP001524944"/>
    </source>
</evidence>
<dbReference type="CDD" id="cd07053">
    <property type="entry name" value="BMC_PduT_repeat1"/>
    <property type="match status" value="1"/>
</dbReference>
<keyword evidence="2" id="KW-1283">Bacterial microcompartment</keyword>
<dbReference type="RefSeq" id="WP_089612437.1">
    <property type="nucleotide sequence ID" value="NZ_CP022121.1"/>
</dbReference>
<feature type="domain" description="BMC" evidence="4">
    <location>
        <begin position="95"/>
        <end position="181"/>
    </location>
</feature>
<dbReference type="SMART" id="SM00877">
    <property type="entry name" value="BMC"/>
    <property type="match status" value="2"/>
</dbReference>
<dbReference type="PANTHER" id="PTHR33941">
    <property type="entry name" value="PROPANEDIOL UTILIZATION PROTEIN PDUA"/>
    <property type="match status" value="1"/>
</dbReference>
<proteinExistence type="inferred from homology"/>
<dbReference type="Gene3D" id="3.30.70.1710">
    <property type="match status" value="2"/>
</dbReference>
<dbReference type="PIRSF" id="PIRSF034834">
    <property type="entry name" value="PduT"/>
    <property type="match status" value="1"/>
</dbReference>
<reference evidence="5 6" key="1">
    <citation type="submission" date="2022-08" db="EMBL/GenBank/DDBJ databases">
        <title>Proteogenomics of the novel Dehalobacterium formicoaceticum strain EZ94 highlights a key role of methyltransferases during anaerobic dichloromethane degradation.</title>
        <authorList>
            <person name="Wasmund K."/>
        </authorList>
    </citation>
    <scope>NUCLEOTIDE SEQUENCE [LARGE SCALE GENOMIC DNA]</scope>
    <source>
        <strain evidence="5 6">EZ94</strain>
    </source>
</reference>
<comment type="caution">
    <text evidence="5">The sequence shown here is derived from an EMBL/GenBank/DDBJ whole genome shotgun (WGS) entry which is preliminary data.</text>
</comment>
<name>A0ABT1Y207_9FIRM</name>
<evidence type="ECO:0000256" key="2">
    <source>
        <dbReference type="ARBA" id="ARBA00024446"/>
    </source>
</evidence>
<dbReference type="Pfam" id="PF00936">
    <property type="entry name" value="BMC"/>
    <property type="match status" value="2"/>
</dbReference>
<dbReference type="InterPro" id="IPR037233">
    <property type="entry name" value="CcmK-like_sf"/>
</dbReference>
<organism evidence="5 6">
    <name type="scientific">Dehalobacterium formicoaceticum</name>
    <dbReference type="NCBI Taxonomy" id="51515"/>
    <lineage>
        <taxon>Bacteria</taxon>
        <taxon>Bacillati</taxon>
        <taxon>Bacillota</taxon>
        <taxon>Clostridia</taxon>
        <taxon>Eubacteriales</taxon>
        <taxon>Peptococcaceae</taxon>
        <taxon>Dehalobacterium</taxon>
    </lineage>
</organism>
<evidence type="ECO:0000256" key="3">
    <source>
        <dbReference type="PROSITE-ProRule" id="PRU01278"/>
    </source>
</evidence>
<comment type="similarity">
    <text evidence="3">Belongs to the bacterial microcompartments protein family.</text>
</comment>
<feature type="domain" description="BMC" evidence="4">
    <location>
        <begin position="3"/>
        <end position="85"/>
    </location>
</feature>
<comment type="subcellular location">
    <subcellularLocation>
        <location evidence="1">Bacterial microcompartment</location>
    </subcellularLocation>
</comment>
<evidence type="ECO:0000256" key="1">
    <source>
        <dbReference type="ARBA" id="ARBA00024322"/>
    </source>
</evidence>
<gene>
    <name evidence="5" type="ORF">NVS47_05110</name>
</gene>
<dbReference type="InterPro" id="IPR044872">
    <property type="entry name" value="CcmK/CsoS1_BMC"/>
</dbReference>
<dbReference type="SUPFAM" id="SSF143414">
    <property type="entry name" value="CcmK-like"/>
    <property type="match status" value="2"/>
</dbReference>
<dbReference type="InterPro" id="IPR050575">
    <property type="entry name" value="BMC_shell"/>
</dbReference>
<evidence type="ECO:0000259" key="4">
    <source>
        <dbReference type="PROSITE" id="PS51930"/>
    </source>
</evidence>
<accession>A0ABT1Y207</accession>
<sequence length="181" mass="18557">MRTIGFVEFNSIAKGIESADAMLKTGQVEIIISRPICPGKYITMVWGDVAAVESAVKAGVAKGDIHVIDDFVLPNVHPQVIPACSAGSSVVEVAALGVLESFSVATMIVAADAAVKAGDVDLIEIRIGMGLGGKSFTTLTGDVAAVNSAVEAGSKIAADKGFLVQQVVIPSPHKNLISSIL</sequence>
<dbReference type="PROSITE" id="PS51930">
    <property type="entry name" value="BMC_2"/>
    <property type="match status" value="2"/>
</dbReference>
<keyword evidence="6" id="KW-1185">Reference proteome</keyword>
<dbReference type="EMBL" id="JANPWE010000002">
    <property type="protein sequence ID" value="MCR6544902.1"/>
    <property type="molecule type" value="Genomic_DNA"/>
</dbReference>
<dbReference type="InterPro" id="IPR000249">
    <property type="entry name" value="BMC_dom"/>
</dbReference>